<evidence type="ECO:0000313" key="6">
    <source>
        <dbReference type="EMBL" id="NMD86945.1"/>
    </source>
</evidence>
<comment type="catalytic activity">
    <reaction evidence="5">
        <text>Co-precorrin-5B + S-adenosyl-L-methionine = Co-precorrin-6A + S-adenosyl-L-homocysteine</text>
        <dbReference type="Rhea" id="RHEA:26285"/>
        <dbReference type="ChEBI" id="CHEBI:57856"/>
        <dbReference type="ChEBI" id="CHEBI:59789"/>
        <dbReference type="ChEBI" id="CHEBI:60063"/>
        <dbReference type="ChEBI" id="CHEBI:60064"/>
        <dbReference type="EC" id="2.1.1.195"/>
    </reaction>
</comment>
<evidence type="ECO:0000256" key="5">
    <source>
        <dbReference type="HAMAP-Rule" id="MF_00787"/>
    </source>
</evidence>
<comment type="similarity">
    <text evidence="5">Belongs to the CbiD family.</text>
</comment>
<evidence type="ECO:0000256" key="2">
    <source>
        <dbReference type="ARBA" id="ARBA00022603"/>
    </source>
</evidence>
<proteinExistence type="inferred from homology"/>
<reference evidence="6 7" key="1">
    <citation type="submission" date="2020-04" db="EMBL/GenBank/DDBJ databases">
        <authorList>
            <person name="Hitch T.C.A."/>
            <person name="Wylensek D."/>
            <person name="Clavel T."/>
        </authorList>
    </citation>
    <scope>NUCLEOTIDE SEQUENCE [LARGE SCALE GENOMIC DNA]</scope>
    <source>
        <strain evidence="6 7">COR2-253-APC-1A</strain>
    </source>
</reference>
<dbReference type="SUPFAM" id="SSF111342">
    <property type="entry name" value="CbiD-like"/>
    <property type="match status" value="1"/>
</dbReference>
<dbReference type="Gene3D" id="3.30.2110.10">
    <property type="entry name" value="CbiD-like"/>
    <property type="match status" value="1"/>
</dbReference>
<keyword evidence="4 5" id="KW-0949">S-adenosyl-L-methionine</keyword>
<dbReference type="EC" id="2.1.1.195" evidence="5"/>
<comment type="pathway">
    <text evidence="5">Cofactor biosynthesis; adenosylcobalamin biosynthesis; cob(II)yrinate a,c-diamide from sirohydrochlorin (anaerobic route): step 6/10.</text>
</comment>
<dbReference type="GO" id="GO:0008168">
    <property type="term" value="F:methyltransferase activity"/>
    <property type="evidence" value="ECO:0007669"/>
    <property type="project" value="UniProtKB-UniRule"/>
</dbReference>
<dbReference type="Proteomes" id="UP000576225">
    <property type="component" value="Unassembled WGS sequence"/>
</dbReference>
<dbReference type="PIRSF" id="PIRSF026782">
    <property type="entry name" value="CbiD"/>
    <property type="match status" value="1"/>
</dbReference>
<dbReference type="AlphaFoldDB" id="A0A848AU39"/>
<evidence type="ECO:0000256" key="4">
    <source>
        <dbReference type="ARBA" id="ARBA00022691"/>
    </source>
</evidence>
<accession>A0A848AU39</accession>
<gene>
    <name evidence="5" type="primary">cbiD</name>
    <name evidence="6" type="ORF">HF882_10150</name>
</gene>
<dbReference type="GO" id="GO:0032259">
    <property type="term" value="P:methylation"/>
    <property type="evidence" value="ECO:0007669"/>
    <property type="project" value="UniProtKB-KW"/>
</dbReference>
<dbReference type="HAMAP" id="MF_00787">
    <property type="entry name" value="CbiD"/>
    <property type="match status" value="1"/>
</dbReference>
<dbReference type="NCBIfam" id="TIGR00312">
    <property type="entry name" value="cbiD"/>
    <property type="match status" value="1"/>
</dbReference>
<keyword evidence="3 5" id="KW-0808">Transferase</keyword>
<sequence length="343" mass="35860">MLRNGYTTGSCMTAAACAAYRALKTAERPASIELRLPNGGLLTVPVAEVRPGFAAVVKDGGDDPDVTTGHRVEVAVEPFDGVPGPRDYLDGNLVLTAGSGVGVATRPGLAVPVGKWAINPGPRRMLRDNLRPERRMRITVSVPDGEALAAETLNPALGVEGGISILGTSGIVRPYSNAAYAATVALQFRSLAASGFTVGATATGSRTAAALRRDYPELAPQGVVEIADFIHVAVRAAASAGLEKLIVGCMPGKLFKYACGEKNTHAHKNRLLMGRLAELNVPLPAGVDPARFESMGELKAALAPEAYRAALEALKPLALRVLRGWGGALPVELALYNEKGERL</sequence>
<dbReference type="Pfam" id="PF01888">
    <property type="entry name" value="CbiD"/>
    <property type="match status" value="1"/>
</dbReference>
<comment type="caution">
    <text evidence="6">The sequence shown here is derived from an EMBL/GenBank/DDBJ whole genome shotgun (WGS) entry which is preliminary data.</text>
</comment>
<protein>
    <recommendedName>
        <fullName evidence="5">Cobalt-precorrin-5B C(1)-methyltransferase</fullName>
        <ecNumber evidence="5">2.1.1.195</ecNumber>
    </recommendedName>
    <alternativeName>
        <fullName evidence="5">Cobalt-precorrin-6A synthase</fullName>
    </alternativeName>
</protein>
<dbReference type="UniPathway" id="UPA00148">
    <property type="reaction ID" value="UER00227"/>
</dbReference>
<dbReference type="PANTHER" id="PTHR35863:SF1">
    <property type="entry name" value="COBALT-PRECORRIN-5B C(1)-METHYLTRANSFERASE"/>
    <property type="match status" value="1"/>
</dbReference>
<evidence type="ECO:0000313" key="7">
    <source>
        <dbReference type="Proteomes" id="UP000576225"/>
    </source>
</evidence>
<keyword evidence="1 5" id="KW-0169">Cobalamin biosynthesis</keyword>
<dbReference type="InterPro" id="IPR036074">
    <property type="entry name" value="CbiD_sf"/>
</dbReference>
<name>A0A848AU39_9BACT</name>
<keyword evidence="2 5" id="KW-0489">Methyltransferase</keyword>
<evidence type="ECO:0000256" key="3">
    <source>
        <dbReference type="ARBA" id="ARBA00022679"/>
    </source>
</evidence>
<comment type="function">
    <text evidence="5">Catalyzes the methylation of C-1 in cobalt-precorrin-5B to form cobalt-precorrin-6A.</text>
</comment>
<dbReference type="EMBL" id="JABAEW010000016">
    <property type="protein sequence ID" value="NMD86945.1"/>
    <property type="molecule type" value="Genomic_DNA"/>
</dbReference>
<dbReference type="GO" id="GO:0019251">
    <property type="term" value="P:anaerobic cobalamin biosynthetic process"/>
    <property type="evidence" value="ECO:0007669"/>
    <property type="project" value="UniProtKB-UniRule"/>
</dbReference>
<organism evidence="6 7">
    <name type="scientific">Victivallis vadensis</name>
    <dbReference type="NCBI Taxonomy" id="172901"/>
    <lineage>
        <taxon>Bacteria</taxon>
        <taxon>Pseudomonadati</taxon>
        <taxon>Lentisphaerota</taxon>
        <taxon>Lentisphaeria</taxon>
        <taxon>Victivallales</taxon>
        <taxon>Victivallaceae</taxon>
        <taxon>Victivallis</taxon>
    </lineage>
</organism>
<dbReference type="InterPro" id="IPR002748">
    <property type="entry name" value="CbiD"/>
</dbReference>
<evidence type="ECO:0000256" key="1">
    <source>
        <dbReference type="ARBA" id="ARBA00022573"/>
    </source>
</evidence>
<dbReference type="RefSeq" id="WP_168962526.1">
    <property type="nucleotide sequence ID" value="NZ_JABAEW010000016.1"/>
</dbReference>
<dbReference type="PANTHER" id="PTHR35863">
    <property type="entry name" value="COBALT-PRECORRIN-5B C(1)-METHYLTRANSFERASE"/>
    <property type="match status" value="1"/>
</dbReference>
<dbReference type="PROSITE" id="PS51257">
    <property type="entry name" value="PROKAR_LIPOPROTEIN"/>
    <property type="match status" value="1"/>
</dbReference>